<feature type="region of interest" description="Disordered" evidence="1">
    <location>
        <begin position="194"/>
        <end position="227"/>
    </location>
</feature>
<dbReference type="Proteomes" id="UP000281391">
    <property type="component" value="Chromosome"/>
</dbReference>
<gene>
    <name evidence="2" type="ORF">NCTC11214_05772</name>
</gene>
<protein>
    <submittedName>
        <fullName evidence="2">Uncharacterized protein</fullName>
    </submittedName>
</protein>
<evidence type="ECO:0000256" key="1">
    <source>
        <dbReference type="SAM" id="MobiDB-lite"/>
    </source>
</evidence>
<evidence type="ECO:0000313" key="2">
    <source>
        <dbReference type="EMBL" id="VDZ66041.1"/>
    </source>
</evidence>
<dbReference type="EMBL" id="LR134117">
    <property type="protein sequence ID" value="VDZ66041.1"/>
    <property type="molecule type" value="Genomic_DNA"/>
</dbReference>
<accession>A0A447L2V7</accession>
<evidence type="ECO:0000313" key="3">
    <source>
        <dbReference type="Proteomes" id="UP000281391"/>
    </source>
</evidence>
<name>A0A447L2V7_SEROD</name>
<proteinExistence type="predicted"/>
<dbReference type="KEGG" id="sof:NCTC11214_05772"/>
<reference evidence="2 3" key="1">
    <citation type="submission" date="2018-12" db="EMBL/GenBank/DDBJ databases">
        <authorList>
            <consortium name="Pathogen Informatics"/>
        </authorList>
    </citation>
    <scope>NUCLEOTIDE SEQUENCE [LARGE SCALE GENOMIC DNA]</scope>
    <source>
        <strain evidence="2 3">NCTC11214</strain>
    </source>
</reference>
<feature type="compositionally biased region" description="Basic and acidic residues" evidence="1">
    <location>
        <begin position="203"/>
        <end position="212"/>
    </location>
</feature>
<organism evidence="2 3">
    <name type="scientific">Serratia odorifera</name>
    <dbReference type="NCBI Taxonomy" id="618"/>
    <lineage>
        <taxon>Bacteria</taxon>
        <taxon>Pseudomonadati</taxon>
        <taxon>Pseudomonadota</taxon>
        <taxon>Gammaproteobacteria</taxon>
        <taxon>Enterobacterales</taxon>
        <taxon>Yersiniaceae</taxon>
        <taxon>Serratia</taxon>
    </lineage>
</organism>
<dbReference type="RefSeq" id="WP_128135996.1">
    <property type="nucleotide sequence ID" value="NZ_LR134117.1"/>
</dbReference>
<sequence>MLKAIDLFVDVKKETREGAECYVGTLNSDELLKAMANPNGILAFTVSADVSIKVMCRHTTLNRRGKTVWYGEDVDFTFGFLVVGHEHGVVTDFYAELSREGTCYFVAEGVASGQEGRRIVITEARARVLTPMSRRPFPGPDAAVSSPASEAVFESDEVRESVPAWEPFDATKIKRRKTPSGCWVYVKNRRRATKNLPGQALHARQDHGERDGGAPGRGGRGCHQYHF</sequence>
<dbReference type="AlphaFoldDB" id="A0A447L2V7"/>